<accession>A0A5N6R5L5</accession>
<dbReference type="Pfam" id="PF02330">
    <property type="entry name" value="MAM33"/>
    <property type="match status" value="1"/>
</dbReference>
<dbReference type="PANTHER" id="PTHR10826:SF14">
    <property type="entry name" value="MITOCHONDRIAL GLYCOPROTEIN FAMILY PROTEIN"/>
    <property type="match status" value="1"/>
</dbReference>
<dbReference type="OrthoDB" id="278212at2759"/>
<dbReference type="SUPFAM" id="SSF54529">
    <property type="entry name" value="Mitochondrial glycoprotein MAM33-like"/>
    <property type="match status" value="1"/>
</dbReference>
<organism evidence="1 2">
    <name type="scientific">Carpinus fangiana</name>
    <dbReference type="NCBI Taxonomy" id="176857"/>
    <lineage>
        <taxon>Eukaryota</taxon>
        <taxon>Viridiplantae</taxon>
        <taxon>Streptophyta</taxon>
        <taxon>Embryophyta</taxon>
        <taxon>Tracheophyta</taxon>
        <taxon>Spermatophyta</taxon>
        <taxon>Magnoliopsida</taxon>
        <taxon>eudicotyledons</taxon>
        <taxon>Gunneridae</taxon>
        <taxon>Pentapetalae</taxon>
        <taxon>rosids</taxon>
        <taxon>fabids</taxon>
        <taxon>Fagales</taxon>
        <taxon>Betulaceae</taxon>
        <taxon>Carpinus</taxon>
    </lineage>
</organism>
<protein>
    <recommendedName>
        <fullName evidence="3">Mitochondrial glycoprotein</fullName>
    </recommendedName>
</protein>
<evidence type="ECO:0008006" key="3">
    <source>
        <dbReference type="Google" id="ProtNLM"/>
    </source>
</evidence>
<proteinExistence type="predicted"/>
<dbReference type="Gene3D" id="3.10.280.10">
    <property type="entry name" value="Mitochondrial glycoprotein"/>
    <property type="match status" value="2"/>
</dbReference>
<dbReference type="Proteomes" id="UP000327013">
    <property type="component" value="Chromosome 5"/>
</dbReference>
<dbReference type="InterPro" id="IPR036561">
    <property type="entry name" value="MAM33_sf"/>
</dbReference>
<keyword evidence="2" id="KW-1185">Reference proteome</keyword>
<dbReference type="PANTHER" id="PTHR10826">
    <property type="entry name" value="COMPLEMENT COMPONENT 1"/>
    <property type="match status" value="1"/>
</dbReference>
<dbReference type="AlphaFoldDB" id="A0A5N6R5L5"/>
<dbReference type="GO" id="GO:0005759">
    <property type="term" value="C:mitochondrial matrix"/>
    <property type="evidence" value="ECO:0007669"/>
    <property type="project" value="InterPro"/>
</dbReference>
<dbReference type="EMBL" id="CM017325">
    <property type="protein sequence ID" value="KAE8056299.1"/>
    <property type="molecule type" value="Genomic_DNA"/>
</dbReference>
<reference evidence="1 2" key="1">
    <citation type="submission" date="2019-06" db="EMBL/GenBank/DDBJ databases">
        <title>A chromosomal-level reference genome of Carpinus fangiana (Coryloideae, Betulaceae).</title>
        <authorList>
            <person name="Yang X."/>
            <person name="Wang Z."/>
            <person name="Zhang L."/>
            <person name="Hao G."/>
            <person name="Liu J."/>
            <person name="Yang Y."/>
        </authorList>
    </citation>
    <scope>NUCLEOTIDE SEQUENCE [LARGE SCALE GENOMIC DNA]</scope>
    <source>
        <strain evidence="1">Cfa_2016G</strain>
        <tissue evidence="1">Leaf</tissue>
    </source>
</reference>
<gene>
    <name evidence="1" type="ORF">FH972_013083</name>
</gene>
<name>A0A5N6R5L5_9ROSI</name>
<evidence type="ECO:0000313" key="1">
    <source>
        <dbReference type="EMBL" id="KAE8056299.1"/>
    </source>
</evidence>
<sequence>MACLIRTARRTLIHGLYRHHISLQSRKAISAFLLQARLFASEPVAKSPFQANILRILRTEIEYQSEYAPPHQPVTKFNSFMVEDRPGEQWITMRGKFGDAESIKIEATMFDGDDGGDELEFLCSAWPDLLEVQKVYMLRRDGMPARPYMGPDFRKLDAKIQRALKEYLEARGVNHELSVFLHEYMMNKDRTELIQWFGDVESFVEK</sequence>
<dbReference type="InterPro" id="IPR003428">
    <property type="entry name" value="MAM33"/>
</dbReference>
<evidence type="ECO:0000313" key="2">
    <source>
        <dbReference type="Proteomes" id="UP000327013"/>
    </source>
</evidence>